<dbReference type="CDD" id="cd02120">
    <property type="entry name" value="PA_subtilisin_like"/>
    <property type="match status" value="1"/>
</dbReference>
<dbReference type="Pfam" id="PF02225">
    <property type="entry name" value="PA"/>
    <property type="match status" value="1"/>
</dbReference>
<dbReference type="Gene3D" id="3.30.70.80">
    <property type="entry name" value="Peptidase S8 propeptide/proteinase inhibitor I9"/>
    <property type="match status" value="1"/>
</dbReference>
<evidence type="ECO:0000256" key="3">
    <source>
        <dbReference type="ARBA" id="ARBA00011073"/>
    </source>
</evidence>
<name>A0A2N9EIW9_FAGSY</name>
<comment type="subcellular location">
    <subcellularLocation>
        <location evidence="2">Secreted</location>
        <location evidence="2">Extracellular space</location>
        <location evidence="2">Apoplast</location>
    </subcellularLocation>
</comment>
<dbReference type="GO" id="GO:0006508">
    <property type="term" value="P:proteolysis"/>
    <property type="evidence" value="ECO:0007669"/>
    <property type="project" value="UniProtKB-KW"/>
</dbReference>
<evidence type="ECO:0008006" key="18">
    <source>
        <dbReference type="Google" id="ProtNLM"/>
    </source>
</evidence>
<keyword evidence="7 12" id="KW-0732">Signal</keyword>
<dbReference type="AlphaFoldDB" id="A0A2N9EIW9"/>
<feature type="chain" id="PRO_5014653781" description="Subtilisin-like protease fibronectin type-III domain-containing protein" evidence="12">
    <location>
        <begin position="26"/>
        <end position="697"/>
    </location>
</feature>
<evidence type="ECO:0000256" key="11">
    <source>
        <dbReference type="PROSITE-ProRule" id="PRU01240"/>
    </source>
</evidence>
<feature type="domain" description="Subtilisin-like protease fibronectin type-III" evidence="16">
    <location>
        <begin position="624"/>
        <end position="693"/>
    </location>
</feature>
<dbReference type="InterPro" id="IPR023828">
    <property type="entry name" value="Peptidase_S8_Ser-AS"/>
</dbReference>
<dbReference type="PRINTS" id="PR00723">
    <property type="entry name" value="SUBTILISIN"/>
</dbReference>
<evidence type="ECO:0000256" key="2">
    <source>
        <dbReference type="ARBA" id="ARBA00004271"/>
    </source>
</evidence>
<dbReference type="GO" id="GO:0048046">
    <property type="term" value="C:apoplast"/>
    <property type="evidence" value="ECO:0007669"/>
    <property type="project" value="UniProtKB-SubCell"/>
</dbReference>
<keyword evidence="4" id="KW-0052">Apoplast</keyword>
<dbReference type="PANTHER" id="PTHR10795">
    <property type="entry name" value="PROPROTEIN CONVERTASE SUBTILISIN/KEXIN"/>
    <property type="match status" value="1"/>
</dbReference>
<evidence type="ECO:0000256" key="5">
    <source>
        <dbReference type="ARBA" id="ARBA00022525"/>
    </source>
</evidence>
<evidence type="ECO:0000256" key="8">
    <source>
        <dbReference type="ARBA" id="ARBA00022801"/>
    </source>
</evidence>
<dbReference type="InterPro" id="IPR036852">
    <property type="entry name" value="Peptidase_S8/S53_dom_sf"/>
</dbReference>
<dbReference type="InterPro" id="IPR045051">
    <property type="entry name" value="SBT"/>
</dbReference>
<evidence type="ECO:0000256" key="7">
    <source>
        <dbReference type="ARBA" id="ARBA00022729"/>
    </source>
</evidence>
<keyword evidence="5" id="KW-0964">Secreted</keyword>
<keyword evidence="9" id="KW-0720">Serine protease</keyword>
<comment type="caution">
    <text evidence="11">Lacks conserved residue(s) required for the propagation of feature annotation.</text>
</comment>
<dbReference type="Gene3D" id="2.60.40.2310">
    <property type="match status" value="1"/>
</dbReference>
<dbReference type="GO" id="GO:0009610">
    <property type="term" value="P:response to symbiotic fungus"/>
    <property type="evidence" value="ECO:0007669"/>
    <property type="project" value="UniProtKB-ARBA"/>
</dbReference>
<proteinExistence type="inferred from homology"/>
<keyword evidence="6" id="KW-0645">Protease</keyword>
<sequence>MGLSILPSVLLSYVVLFLLYTPTNGDKKECQLCSSCNRPEKAKESIIYSYTRHINGFAAMLDEKEAAEIASREYNIFNNTLMALGSKSSISFPKPSKKTAHNTIMGFSLDLRTMEKLPDYSAWKVHWPEAKSFADEGMGPIPLKWRGICQSGQKDGVTCNRKLIGVRYFNKGFAAVAGVPLNESFHTARDLEGHGSHTLSTAGGNFVPNASILNNANGTAAGGPPKARVAAYKVCWPDLNVASGCYDADILAAFDAAIADGVDVVSASLGGTPTEYFNDGISIGSFHAVKNGIAVVCSAGNDGPFPVSVAKCRHHGFSQLQLVQLDREVSLSASGLPRNKFYPIINAANANLPNVSTTAALLCESGSLDPSKVKGKILLCLRGDNGRVEKSFEALKAGAVGMILANNVSDANDLSSDPHVLPVSHINYTDGQLVFAYVNTTKNPTAYISPVRTQIGIKPAPVMAAFSSRGPNNIEPTILKPDITAPGVSILAAFTEALSPTELESDKRRFPFAVLSGTSMSCPHVSGTVGLLKTLHPDWSPAAIKSAVMTTAKTRDNRRKRIMDANNEKATPFVYGSGHMQPNRAMDPGLVYDITPEDYLNFLCARGYNDTLIRLFSEKPYECPGTYKVRVKQPAGVLVTVKPSTLEFKSIGEKKTFLVTLTSKFFDSRINDYTYGEMVWSDGKHIVRSPIAVNLSS</sequence>
<evidence type="ECO:0000259" key="16">
    <source>
        <dbReference type="Pfam" id="PF17766"/>
    </source>
</evidence>
<keyword evidence="10" id="KW-0325">Glycoprotein</keyword>
<evidence type="ECO:0000256" key="4">
    <source>
        <dbReference type="ARBA" id="ARBA00022523"/>
    </source>
</evidence>
<dbReference type="Gene3D" id="3.50.30.30">
    <property type="match status" value="1"/>
</dbReference>
<dbReference type="InterPro" id="IPR015500">
    <property type="entry name" value="Peptidase_S8_subtilisin-rel"/>
</dbReference>
<feature type="domain" description="Inhibitor I9" evidence="15">
    <location>
        <begin position="40"/>
        <end position="72"/>
    </location>
</feature>
<accession>A0A2N9EIW9</accession>
<dbReference type="Pfam" id="PF17766">
    <property type="entry name" value="fn3_6"/>
    <property type="match status" value="1"/>
</dbReference>
<dbReference type="EMBL" id="OIVN01000355">
    <property type="protein sequence ID" value="SPC78876.1"/>
    <property type="molecule type" value="Genomic_DNA"/>
</dbReference>
<feature type="domain" description="Peptidase S8/S53" evidence="13">
    <location>
        <begin position="187"/>
        <end position="578"/>
    </location>
</feature>
<dbReference type="SUPFAM" id="SSF52743">
    <property type="entry name" value="Subtilisin-like"/>
    <property type="match status" value="1"/>
</dbReference>
<dbReference type="PROSITE" id="PS51892">
    <property type="entry name" value="SUBTILASE"/>
    <property type="match status" value="1"/>
</dbReference>
<protein>
    <recommendedName>
        <fullName evidence="18">Subtilisin-like protease fibronectin type-III domain-containing protein</fullName>
    </recommendedName>
</protein>
<dbReference type="Gene3D" id="3.40.50.200">
    <property type="entry name" value="Peptidase S8/S53 domain"/>
    <property type="match status" value="1"/>
</dbReference>
<dbReference type="CDD" id="cd04852">
    <property type="entry name" value="Peptidases_S8_3"/>
    <property type="match status" value="1"/>
</dbReference>
<reference evidence="17" key="1">
    <citation type="submission" date="2018-02" db="EMBL/GenBank/DDBJ databases">
        <authorList>
            <person name="Cohen D.B."/>
            <person name="Kent A.D."/>
        </authorList>
    </citation>
    <scope>NUCLEOTIDE SEQUENCE</scope>
</reference>
<evidence type="ECO:0000259" key="15">
    <source>
        <dbReference type="Pfam" id="PF05922"/>
    </source>
</evidence>
<dbReference type="InterPro" id="IPR010259">
    <property type="entry name" value="S8pro/Inhibitor_I9"/>
</dbReference>
<dbReference type="SUPFAM" id="SSF52025">
    <property type="entry name" value="PA domain"/>
    <property type="match status" value="1"/>
</dbReference>
<evidence type="ECO:0000256" key="6">
    <source>
        <dbReference type="ARBA" id="ARBA00022670"/>
    </source>
</evidence>
<dbReference type="Pfam" id="PF00082">
    <property type="entry name" value="Peptidase_S8"/>
    <property type="match status" value="1"/>
</dbReference>
<evidence type="ECO:0000313" key="17">
    <source>
        <dbReference type="EMBL" id="SPC78876.1"/>
    </source>
</evidence>
<gene>
    <name evidence="17" type="ORF">FSB_LOCUS6758</name>
</gene>
<dbReference type="Pfam" id="PF05922">
    <property type="entry name" value="Inhibitor_I9"/>
    <property type="match status" value="1"/>
</dbReference>
<feature type="domain" description="PA" evidence="14">
    <location>
        <begin position="360"/>
        <end position="432"/>
    </location>
</feature>
<dbReference type="InterPro" id="IPR034197">
    <property type="entry name" value="Peptidases_S8_3"/>
</dbReference>
<keyword evidence="8" id="KW-0378">Hydrolase</keyword>
<comment type="function">
    <text evidence="1">Required for arbuscular mycorrhiza (AM) development during AM symbiosis with AM fungi (e.g. Glomeromycota intraradices).</text>
</comment>
<evidence type="ECO:0000256" key="12">
    <source>
        <dbReference type="SAM" id="SignalP"/>
    </source>
</evidence>
<dbReference type="InterPro" id="IPR003137">
    <property type="entry name" value="PA_domain"/>
</dbReference>
<feature type="signal peptide" evidence="12">
    <location>
        <begin position="1"/>
        <end position="25"/>
    </location>
</feature>
<dbReference type="FunFam" id="3.50.30.30:FF:000005">
    <property type="entry name" value="subtilisin-like protease SBT1.5"/>
    <property type="match status" value="1"/>
</dbReference>
<dbReference type="InterPro" id="IPR046450">
    <property type="entry name" value="PA_dom_sf"/>
</dbReference>
<evidence type="ECO:0000259" key="13">
    <source>
        <dbReference type="Pfam" id="PF00082"/>
    </source>
</evidence>
<dbReference type="GO" id="GO:0004252">
    <property type="term" value="F:serine-type endopeptidase activity"/>
    <property type="evidence" value="ECO:0007669"/>
    <property type="project" value="InterPro"/>
</dbReference>
<dbReference type="InterPro" id="IPR037045">
    <property type="entry name" value="S8pro/Inhibitor_I9_sf"/>
</dbReference>
<evidence type="ECO:0000256" key="9">
    <source>
        <dbReference type="ARBA" id="ARBA00022825"/>
    </source>
</evidence>
<organism evidence="17">
    <name type="scientific">Fagus sylvatica</name>
    <name type="common">Beechnut</name>
    <dbReference type="NCBI Taxonomy" id="28930"/>
    <lineage>
        <taxon>Eukaryota</taxon>
        <taxon>Viridiplantae</taxon>
        <taxon>Streptophyta</taxon>
        <taxon>Embryophyta</taxon>
        <taxon>Tracheophyta</taxon>
        <taxon>Spermatophyta</taxon>
        <taxon>Magnoliopsida</taxon>
        <taxon>eudicotyledons</taxon>
        <taxon>Gunneridae</taxon>
        <taxon>Pentapetalae</taxon>
        <taxon>rosids</taxon>
        <taxon>fabids</taxon>
        <taxon>Fagales</taxon>
        <taxon>Fagaceae</taxon>
        <taxon>Fagus</taxon>
    </lineage>
</organism>
<dbReference type="PROSITE" id="PS00138">
    <property type="entry name" value="SUBTILASE_SER"/>
    <property type="match status" value="1"/>
</dbReference>
<dbReference type="InterPro" id="IPR041469">
    <property type="entry name" value="Subtilisin-like_FN3"/>
</dbReference>
<comment type="similarity">
    <text evidence="3 11">Belongs to the peptidase S8 family.</text>
</comment>
<evidence type="ECO:0000256" key="1">
    <source>
        <dbReference type="ARBA" id="ARBA00002076"/>
    </source>
</evidence>
<dbReference type="InterPro" id="IPR000209">
    <property type="entry name" value="Peptidase_S8/S53_dom"/>
</dbReference>
<evidence type="ECO:0000256" key="10">
    <source>
        <dbReference type="ARBA" id="ARBA00023180"/>
    </source>
</evidence>
<evidence type="ECO:0000259" key="14">
    <source>
        <dbReference type="Pfam" id="PF02225"/>
    </source>
</evidence>